<evidence type="ECO:0000313" key="1">
    <source>
        <dbReference type="EMBL" id="TWI78989.1"/>
    </source>
</evidence>
<name>A0A562SCB1_9BACT</name>
<dbReference type="OrthoDB" id="9255922at2"/>
<evidence type="ECO:0000313" key="2">
    <source>
        <dbReference type="Proteomes" id="UP000316167"/>
    </source>
</evidence>
<dbReference type="Proteomes" id="UP000316167">
    <property type="component" value="Unassembled WGS sequence"/>
</dbReference>
<accession>A0A562SCB1</accession>
<keyword evidence="2" id="KW-1185">Reference proteome</keyword>
<proteinExistence type="predicted"/>
<gene>
    <name evidence="1" type="ORF">IQ13_3380</name>
</gene>
<protein>
    <submittedName>
        <fullName evidence="1">Uncharacterized protein</fullName>
    </submittedName>
</protein>
<dbReference type="AlphaFoldDB" id="A0A562SCB1"/>
<dbReference type="RefSeq" id="WP_144887779.1">
    <property type="nucleotide sequence ID" value="NZ_VLLE01000006.1"/>
</dbReference>
<comment type="caution">
    <text evidence="1">The sequence shown here is derived from an EMBL/GenBank/DDBJ whole genome shotgun (WGS) entry which is preliminary data.</text>
</comment>
<sequence>MKDKLFKNLLHSAEGYAVLNSGGQLAKGYKPDTVLQKENEYIIMECDTGTSRKGYLGAMLKAAKYLIKEKNGILILVIKEKPNTTVKQIAEHLREYLTWLNPLTNLRVVYLIETTKYCSDKTPLELLSSEFKKYAITIKAEV</sequence>
<organism evidence="1 2">
    <name type="scientific">Lacibacter cauensis</name>
    <dbReference type="NCBI Taxonomy" id="510947"/>
    <lineage>
        <taxon>Bacteria</taxon>
        <taxon>Pseudomonadati</taxon>
        <taxon>Bacteroidota</taxon>
        <taxon>Chitinophagia</taxon>
        <taxon>Chitinophagales</taxon>
        <taxon>Chitinophagaceae</taxon>
        <taxon>Lacibacter</taxon>
    </lineage>
</organism>
<reference evidence="1 2" key="1">
    <citation type="journal article" date="2015" name="Stand. Genomic Sci.">
        <title>Genomic Encyclopedia of Bacterial and Archaeal Type Strains, Phase III: the genomes of soil and plant-associated and newly described type strains.</title>
        <authorList>
            <person name="Whitman W.B."/>
            <person name="Woyke T."/>
            <person name="Klenk H.P."/>
            <person name="Zhou Y."/>
            <person name="Lilburn T.G."/>
            <person name="Beck B.J."/>
            <person name="De Vos P."/>
            <person name="Vandamme P."/>
            <person name="Eisen J.A."/>
            <person name="Garrity G."/>
            <person name="Hugenholtz P."/>
            <person name="Kyrpides N.C."/>
        </authorList>
    </citation>
    <scope>NUCLEOTIDE SEQUENCE [LARGE SCALE GENOMIC DNA]</scope>
    <source>
        <strain evidence="1 2">CGMCC 1.7271</strain>
    </source>
</reference>
<dbReference type="EMBL" id="VLLE01000006">
    <property type="protein sequence ID" value="TWI78989.1"/>
    <property type="molecule type" value="Genomic_DNA"/>
</dbReference>